<name>A0A6L8RH28_9ACTN</name>
<comment type="caution">
    <text evidence="2">The sequence shown here is derived from an EMBL/GenBank/DDBJ whole genome shotgun (WGS) entry which is preliminary data.</text>
</comment>
<dbReference type="Pfam" id="PF12281">
    <property type="entry name" value="NTP_transf_8"/>
    <property type="match status" value="1"/>
</dbReference>
<dbReference type="Proteomes" id="UP000481598">
    <property type="component" value="Unassembled WGS sequence"/>
</dbReference>
<feature type="domain" description="Nucleotidyltransferase-like" evidence="1">
    <location>
        <begin position="10"/>
        <end position="186"/>
    </location>
</feature>
<gene>
    <name evidence="2" type="ORF">GT635_01000</name>
</gene>
<evidence type="ECO:0000313" key="3">
    <source>
        <dbReference type="Proteomes" id="UP000481598"/>
    </source>
</evidence>
<proteinExistence type="predicted"/>
<evidence type="ECO:0000259" key="1">
    <source>
        <dbReference type="Pfam" id="PF12281"/>
    </source>
</evidence>
<evidence type="ECO:0000313" key="2">
    <source>
        <dbReference type="EMBL" id="MZJ85048.1"/>
    </source>
</evidence>
<dbReference type="EMBL" id="WWTB01000002">
    <property type="protein sequence ID" value="MZJ85048.1"/>
    <property type="molecule type" value="Genomic_DNA"/>
</dbReference>
<sequence length="219" mass="24475">MTEQQQAFLKVLDLVEEAGCMDHVVLIGSWAEFAYREAEVLPGFCPNIKTMDVDFLVRNLRRPSPAARLTVLAKERGFFVESDRMNGTTKLLDITGLEVEFLIGKMGAGKEPALKTNIGVTAQALWHMDIILKNTVEVRCFNHIVTVPTPEAYVIHKMIINGERGKKAEKDARAVNNLLPLLNEEKLTKMFGSLSKKEKARVRTFAEAHGVAERILGNI</sequence>
<accession>A0A6L8RH28</accession>
<dbReference type="AlphaFoldDB" id="A0A6L8RH28"/>
<dbReference type="InterPro" id="IPR058575">
    <property type="entry name" value="NTP_transf_8_dom"/>
</dbReference>
<protein>
    <recommendedName>
        <fullName evidence="1">Nucleotidyltransferase-like domain-containing protein</fullName>
    </recommendedName>
</protein>
<organism evidence="2 3">
    <name type="scientific">Collinsella aerofaciens</name>
    <dbReference type="NCBI Taxonomy" id="74426"/>
    <lineage>
        <taxon>Bacteria</taxon>
        <taxon>Bacillati</taxon>
        <taxon>Actinomycetota</taxon>
        <taxon>Coriobacteriia</taxon>
        <taxon>Coriobacteriales</taxon>
        <taxon>Coriobacteriaceae</taxon>
        <taxon>Collinsella</taxon>
    </lineage>
</organism>
<reference evidence="2 3" key="1">
    <citation type="journal article" date="2019" name="Nat. Med.">
        <title>A library of human gut bacterial isolates paired with longitudinal multiomics data enables mechanistic microbiome research.</title>
        <authorList>
            <person name="Poyet M."/>
            <person name="Groussin M."/>
            <person name="Gibbons S.M."/>
            <person name="Avila-Pacheco J."/>
            <person name="Jiang X."/>
            <person name="Kearney S.M."/>
            <person name="Perrotta A.R."/>
            <person name="Berdy B."/>
            <person name="Zhao S."/>
            <person name="Lieberman T.D."/>
            <person name="Swanson P.K."/>
            <person name="Smith M."/>
            <person name="Roesemann S."/>
            <person name="Alexander J.E."/>
            <person name="Rich S.A."/>
            <person name="Livny J."/>
            <person name="Vlamakis H."/>
            <person name="Clish C."/>
            <person name="Bullock K."/>
            <person name="Deik A."/>
            <person name="Scott J."/>
            <person name="Pierce K.A."/>
            <person name="Xavier R.J."/>
            <person name="Alm E.J."/>
        </authorList>
    </citation>
    <scope>NUCLEOTIDE SEQUENCE [LARGE SCALE GENOMIC DNA]</scope>
    <source>
        <strain evidence="2 3">BIOML-A10</strain>
    </source>
</reference>